<dbReference type="GO" id="GO:0009898">
    <property type="term" value="C:cytoplasmic side of plasma membrane"/>
    <property type="evidence" value="ECO:0007669"/>
    <property type="project" value="TreeGrafter"/>
</dbReference>
<keyword evidence="2" id="KW-0067">ATP-binding</keyword>
<organism evidence="4 5">
    <name type="scientific">Bifidobacterium hapali</name>
    <dbReference type="NCBI Taxonomy" id="1630172"/>
    <lineage>
        <taxon>Bacteria</taxon>
        <taxon>Bacillati</taxon>
        <taxon>Actinomycetota</taxon>
        <taxon>Actinomycetes</taxon>
        <taxon>Bifidobacteriales</taxon>
        <taxon>Bifidobacteriaceae</taxon>
        <taxon>Bifidobacterium</taxon>
    </lineage>
</organism>
<dbReference type="GO" id="GO:0005829">
    <property type="term" value="C:cytosol"/>
    <property type="evidence" value="ECO:0007669"/>
    <property type="project" value="TreeGrafter"/>
</dbReference>
<evidence type="ECO:0000256" key="1">
    <source>
        <dbReference type="ARBA" id="ARBA00022741"/>
    </source>
</evidence>
<keyword evidence="1" id="KW-0547">Nucleotide-binding</keyword>
<dbReference type="AlphaFoldDB" id="A0A261FRA4"/>
<dbReference type="Proteomes" id="UP000216074">
    <property type="component" value="Unassembled WGS sequence"/>
</dbReference>
<evidence type="ECO:0000313" key="4">
    <source>
        <dbReference type="EMBL" id="OZG61515.1"/>
    </source>
</evidence>
<name>A0A261FRA4_9BIFI</name>
<dbReference type="InterPro" id="IPR027417">
    <property type="entry name" value="P-loop_NTPase"/>
</dbReference>
<dbReference type="Gene3D" id="3.40.50.300">
    <property type="entry name" value="P-loop containing nucleotide triphosphate hydrolases"/>
    <property type="match status" value="1"/>
</dbReference>
<dbReference type="SUPFAM" id="SSF52540">
    <property type="entry name" value="P-loop containing nucleoside triphosphate hydrolases"/>
    <property type="match status" value="1"/>
</dbReference>
<sequence>MRSHPEAIAQASYGRAGPGPNNLPSGVTVATACRNIIVCTSASGGLGLSVTAASIARHLAERDLPSALIDVDFRTGGLDVLLGIEGEPGTRCETLDAPLGRLDGNALNHELPEWDGVRVLASNPWSGDPPDWWQTQAAIRALSDVNRALIVDAGRGELLETMPELGSAAQIVLAELSVLGLARAKRHIATLQRWMALHEPLPAKRAASHSHSRDQLIVVGIQPRSTVRNSGVISLPDAAEYLGHPVSGRIRTDSKLCADVLSGLGIRALSRSNRRAIDGICDWIDELLSGAGGDHS</sequence>
<dbReference type="PROSITE" id="PS51257">
    <property type="entry name" value="PROKAR_LIPOPROTEIN"/>
    <property type="match status" value="1"/>
</dbReference>
<dbReference type="InterPro" id="IPR050625">
    <property type="entry name" value="ParA/MinD_ATPase"/>
</dbReference>
<gene>
    <name evidence="4" type="ORF">BHAP_2235</name>
</gene>
<evidence type="ECO:0000256" key="2">
    <source>
        <dbReference type="ARBA" id="ARBA00022840"/>
    </source>
</evidence>
<evidence type="ECO:0000313" key="5">
    <source>
        <dbReference type="Proteomes" id="UP000216074"/>
    </source>
</evidence>
<dbReference type="PANTHER" id="PTHR43384">
    <property type="entry name" value="SEPTUM SITE-DETERMINING PROTEIN MIND HOMOLOG, CHLOROPLASTIC-RELATED"/>
    <property type="match status" value="1"/>
</dbReference>
<accession>A0A261FRA4</accession>
<comment type="caution">
    <text evidence="4">The sequence shown here is derived from an EMBL/GenBank/DDBJ whole genome shotgun (WGS) entry which is preliminary data.</text>
</comment>
<dbReference type="GO" id="GO:0051782">
    <property type="term" value="P:negative regulation of cell division"/>
    <property type="evidence" value="ECO:0007669"/>
    <property type="project" value="TreeGrafter"/>
</dbReference>
<keyword evidence="5" id="KW-1185">Reference proteome</keyword>
<dbReference type="GO" id="GO:0016887">
    <property type="term" value="F:ATP hydrolysis activity"/>
    <property type="evidence" value="ECO:0007669"/>
    <property type="project" value="TreeGrafter"/>
</dbReference>
<dbReference type="GO" id="GO:0005524">
    <property type="term" value="F:ATP binding"/>
    <property type="evidence" value="ECO:0007669"/>
    <property type="project" value="UniProtKB-KW"/>
</dbReference>
<protein>
    <submittedName>
        <fullName evidence="4">Septum site determining protein</fullName>
    </submittedName>
</protein>
<dbReference type="EMBL" id="MWWY01000058">
    <property type="protein sequence ID" value="OZG61515.1"/>
    <property type="molecule type" value="Genomic_DNA"/>
</dbReference>
<evidence type="ECO:0000256" key="3">
    <source>
        <dbReference type="SAM" id="MobiDB-lite"/>
    </source>
</evidence>
<feature type="region of interest" description="Disordered" evidence="3">
    <location>
        <begin position="1"/>
        <end position="21"/>
    </location>
</feature>
<reference evidence="4 5" key="1">
    <citation type="journal article" date="2017" name="BMC Genomics">
        <title>Comparative genomic and phylogenomic analyses of the Bifidobacteriaceae family.</title>
        <authorList>
            <person name="Lugli G.A."/>
            <person name="Milani C."/>
            <person name="Turroni F."/>
            <person name="Duranti S."/>
            <person name="Mancabelli L."/>
            <person name="Mangifesta M."/>
            <person name="Ferrario C."/>
            <person name="Modesto M."/>
            <person name="Mattarelli P."/>
            <person name="Jiri K."/>
            <person name="van Sinderen D."/>
            <person name="Ventura M."/>
        </authorList>
    </citation>
    <scope>NUCLEOTIDE SEQUENCE [LARGE SCALE GENOMIC DNA]</scope>
    <source>
        <strain evidence="4 5">DSM 100202</strain>
    </source>
</reference>
<proteinExistence type="predicted"/>
<dbReference type="PANTHER" id="PTHR43384:SF6">
    <property type="entry name" value="SEPTUM SITE-DETERMINING PROTEIN MIND HOMOLOG, CHLOROPLASTIC"/>
    <property type="match status" value="1"/>
</dbReference>